<dbReference type="Gene3D" id="1.10.3060.10">
    <property type="entry name" value="Helical scaffold and wing domains of SecA"/>
    <property type="match status" value="1"/>
</dbReference>
<dbReference type="SUPFAM" id="SSF52540">
    <property type="entry name" value="P-loop containing nucleoside triphosphate hydrolases"/>
    <property type="match status" value="2"/>
</dbReference>
<dbReference type="InterPro" id="IPR011116">
    <property type="entry name" value="SecA_Wing/Scaffold"/>
</dbReference>
<dbReference type="Pfam" id="PF07517">
    <property type="entry name" value="SecA_DEAD"/>
    <property type="match status" value="1"/>
</dbReference>
<dbReference type="Gene3D" id="3.40.50.300">
    <property type="entry name" value="P-loop containing nucleotide triphosphate hydrolases"/>
    <property type="match status" value="2"/>
</dbReference>
<gene>
    <name evidence="14" type="ORF">HJC23_003518</name>
</gene>
<dbReference type="AlphaFoldDB" id="A0ABD3NZT4"/>
<dbReference type="CDD" id="cd17928">
    <property type="entry name" value="DEXDc_SecA"/>
    <property type="match status" value="1"/>
</dbReference>
<dbReference type="InterPro" id="IPR011130">
    <property type="entry name" value="SecA_preprotein_X-link_dom"/>
</dbReference>
<keyword evidence="15" id="KW-1185">Reference proteome</keyword>
<dbReference type="InterPro" id="IPR044722">
    <property type="entry name" value="SecA_SF2_C"/>
</dbReference>
<dbReference type="HAMAP" id="MF_01382">
    <property type="entry name" value="SecA"/>
    <property type="match status" value="1"/>
</dbReference>
<dbReference type="PROSITE" id="PS51196">
    <property type="entry name" value="SECA_MOTOR_DEAD"/>
    <property type="match status" value="1"/>
</dbReference>
<dbReference type="InterPro" id="IPR014001">
    <property type="entry name" value="Helicase_ATP-bd"/>
</dbReference>
<name>A0ABD3NZT4_9STRA</name>
<dbReference type="Pfam" id="PF21090">
    <property type="entry name" value="P-loop_SecA"/>
    <property type="match status" value="1"/>
</dbReference>
<dbReference type="PANTHER" id="PTHR30612:SF0">
    <property type="entry name" value="CHLOROPLAST PROTEIN-TRANSPORTING ATPASE"/>
    <property type="match status" value="1"/>
</dbReference>
<keyword evidence="3 10" id="KW-0813">Transport</keyword>
<dbReference type="PANTHER" id="PTHR30612">
    <property type="entry name" value="SECA INNER MEMBRANE COMPONENT OF SEC PROTEIN SECRETION SYSTEM"/>
    <property type="match status" value="1"/>
</dbReference>
<keyword evidence="6 10" id="KW-0653">Protein transport</keyword>
<sequence>MFSKSAIAFLGLSCLHGHAASGYLLPTAQRATPRASFIPAAKQPLASSVGPASQACPPTRSRSSTSLAMGFMEEFVANRDAEQLMKSNAAYLSTLQTRVENINGLEATIEELSDDELAAKTVEFRSRIANGEDVNGKLLEEAFAVVREAAWRVLEQRHYDVQLLGGLILHDGRLAEMATGEGKTLVSTLPCYVNALINRGPAMVITVNDYLARRDMEKMGQVHRYLGLTVGLIQAGMKEEERRKAYACDVVYVTNAELGFDYLRDHLALSPAQTVLPPLNAEGKFDGFVVVDEADSVLIDEARTPLIISKQVPAPANKYRAANTLAENLKAGVHYEVDLKNKNIVLNERGYKDCERALGVQSLFEEPSDASGAWAPYIINAVKAKELFNKDIEYTVLPDNAGVGIIDAFTGRVLDGRRWSDGLHQSIEAKEGIEVSEQSKVIAKVTYQSLFRQFARLSGMTGTAMSDAAELEFTYGLRVTPVPTALPIARRDYPDVAFRTRDAANKALVKEVINVGGGTKEGRPCLIGTTSVMQSEAIVSALKEAGIQAELLNALPQNAAREGEIVAQAGRPGVVTVATNMAGRGTDILLGGCPSTMARLKTRAMLFDQGVLSAEEQKFYPPSPKDDYYPCEIDDDAKFMIVGAAASLKKEFGKELTAIKFDELLTVATDTTEGEDDPEYIVKLRDAAQAVKEIFQEKLAPEKEIVKSRGGLYVMGTNRHESSRIDQQLRGRAGRQGDPGTSRFFLSFEDDMFVIFGGDGLKNILQTFRVSDDMPIEAPQVTDALNKVQLAVEEKYRDIRGQIFEFDNVLNEQRKIFYRRRQDVLFSNTEKTLKIMEGYNQQTVMDIVKAQTNEDESVKVEKVIEKIGQFFPAVLPVVIADDMSGMKKDEVVSFLNVAVEEIFNAKVEELEKKAKADGRAPGSLARSANYITLVSMDNAWSDHLQNMENLKENVFLRKYQNLDPADEYKRESLALFEGLLDKMRLNTIYSLWQSLSPVGAPQPTNG</sequence>
<keyword evidence="7" id="KW-1278">Translocase</keyword>
<dbReference type="GO" id="GO:0005524">
    <property type="term" value="F:ATP binding"/>
    <property type="evidence" value="ECO:0007669"/>
    <property type="project" value="UniProtKB-KW"/>
</dbReference>
<evidence type="ECO:0000256" key="10">
    <source>
        <dbReference type="RuleBase" id="RU003874"/>
    </source>
</evidence>
<dbReference type="PROSITE" id="PS51192">
    <property type="entry name" value="HELICASE_ATP_BIND_1"/>
    <property type="match status" value="1"/>
</dbReference>
<comment type="subcellular location">
    <subcellularLocation>
        <location evidence="1">Membrane</location>
        <topology evidence="1">Peripheral membrane protein</topology>
    </subcellularLocation>
</comment>
<dbReference type="PROSITE" id="PS01312">
    <property type="entry name" value="SECA"/>
    <property type="match status" value="1"/>
</dbReference>
<reference evidence="14 15" key="1">
    <citation type="journal article" date="2020" name="G3 (Bethesda)">
        <title>Improved Reference Genome for Cyclotella cryptica CCMP332, a Model for Cell Wall Morphogenesis, Salinity Adaptation, and Lipid Production in Diatoms (Bacillariophyta).</title>
        <authorList>
            <person name="Roberts W.R."/>
            <person name="Downey K.M."/>
            <person name="Ruck E.C."/>
            <person name="Traller J.C."/>
            <person name="Alverson A.J."/>
        </authorList>
    </citation>
    <scope>NUCLEOTIDE SEQUENCE [LARGE SCALE GENOMIC DNA]</scope>
    <source>
        <strain evidence="14 15">CCMP332</strain>
    </source>
</reference>
<proteinExistence type="inferred from homology"/>
<keyword evidence="11" id="KW-0732">Signal</keyword>
<dbReference type="InterPro" id="IPR036266">
    <property type="entry name" value="SecA_Wing/Scaffold_sf"/>
</dbReference>
<evidence type="ECO:0000313" key="15">
    <source>
        <dbReference type="Proteomes" id="UP001516023"/>
    </source>
</evidence>
<dbReference type="Proteomes" id="UP001516023">
    <property type="component" value="Unassembled WGS sequence"/>
</dbReference>
<dbReference type="GO" id="GO:0015031">
    <property type="term" value="P:protein transport"/>
    <property type="evidence" value="ECO:0007669"/>
    <property type="project" value="UniProtKB-KW"/>
</dbReference>
<evidence type="ECO:0000256" key="7">
    <source>
        <dbReference type="ARBA" id="ARBA00022967"/>
    </source>
</evidence>
<evidence type="ECO:0000256" key="1">
    <source>
        <dbReference type="ARBA" id="ARBA00004170"/>
    </source>
</evidence>
<keyword evidence="8 10" id="KW-0811">Translocation</keyword>
<keyword evidence="9" id="KW-0472">Membrane</keyword>
<accession>A0ABD3NZT4</accession>
<evidence type="ECO:0000256" key="9">
    <source>
        <dbReference type="ARBA" id="ARBA00023136"/>
    </source>
</evidence>
<evidence type="ECO:0000259" key="12">
    <source>
        <dbReference type="PROSITE" id="PS51192"/>
    </source>
</evidence>
<keyword evidence="4 10" id="KW-0547">Nucleotide-binding</keyword>
<dbReference type="PRINTS" id="PR00906">
    <property type="entry name" value="SECA"/>
</dbReference>
<dbReference type="SMART" id="SM00957">
    <property type="entry name" value="SecA_DEAD"/>
    <property type="match status" value="1"/>
</dbReference>
<organism evidence="14 15">
    <name type="scientific">Cyclotella cryptica</name>
    <dbReference type="NCBI Taxonomy" id="29204"/>
    <lineage>
        <taxon>Eukaryota</taxon>
        <taxon>Sar</taxon>
        <taxon>Stramenopiles</taxon>
        <taxon>Ochrophyta</taxon>
        <taxon>Bacillariophyta</taxon>
        <taxon>Coscinodiscophyceae</taxon>
        <taxon>Thalassiosirophycidae</taxon>
        <taxon>Stephanodiscales</taxon>
        <taxon>Stephanodiscaceae</taxon>
        <taxon>Cyclotella</taxon>
    </lineage>
</organism>
<evidence type="ECO:0000256" key="2">
    <source>
        <dbReference type="ARBA" id="ARBA00007650"/>
    </source>
</evidence>
<dbReference type="InterPro" id="IPR000185">
    <property type="entry name" value="SecA"/>
</dbReference>
<feature type="chain" id="PRO_5044744150" description="Protein translocase subunit SecA" evidence="11">
    <location>
        <begin position="23"/>
        <end position="1006"/>
    </location>
</feature>
<evidence type="ECO:0000256" key="5">
    <source>
        <dbReference type="ARBA" id="ARBA00022840"/>
    </source>
</evidence>
<dbReference type="GO" id="GO:0016020">
    <property type="term" value="C:membrane"/>
    <property type="evidence" value="ECO:0007669"/>
    <property type="project" value="UniProtKB-SubCell"/>
</dbReference>
<feature type="domain" description="SecA family profile" evidence="13">
    <location>
        <begin position="77"/>
        <end position="777"/>
    </location>
</feature>
<dbReference type="EMBL" id="JABMIG020000340">
    <property type="protein sequence ID" value="KAL3780693.1"/>
    <property type="molecule type" value="Genomic_DNA"/>
</dbReference>
<evidence type="ECO:0000256" key="6">
    <source>
        <dbReference type="ARBA" id="ARBA00022927"/>
    </source>
</evidence>
<dbReference type="Pfam" id="PF07516">
    <property type="entry name" value="SecA_SW"/>
    <property type="match status" value="1"/>
</dbReference>
<dbReference type="InterPro" id="IPR014018">
    <property type="entry name" value="SecA_motor_DEAD"/>
</dbReference>
<feature type="signal peptide" evidence="11">
    <location>
        <begin position="1"/>
        <end position="22"/>
    </location>
</feature>
<dbReference type="SUPFAM" id="SSF81886">
    <property type="entry name" value="Helical scaffold and wing domains of SecA"/>
    <property type="match status" value="1"/>
</dbReference>
<evidence type="ECO:0000256" key="11">
    <source>
        <dbReference type="SAM" id="SignalP"/>
    </source>
</evidence>
<keyword evidence="5 10" id="KW-0067">ATP-binding</keyword>
<dbReference type="InterPro" id="IPR020937">
    <property type="entry name" value="SecA_CS"/>
</dbReference>
<feature type="domain" description="Helicase ATP-binding" evidence="12">
    <location>
        <begin position="164"/>
        <end position="309"/>
    </location>
</feature>
<protein>
    <recommendedName>
        <fullName evidence="10">Protein translocase subunit SecA</fullName>
    </recommendedName>
</protein>
<dbReference type="InterPro" id="IPR011115">
    <property type="entry name" value="SecA_DEAD"/>
</dbReference>
<dbReference type="SUPFAM" id="SSF81767">
    <property type="entry name" value="Pre-protein crosslinking domain of SecA"/>
    <property type="match status" value="1"/>
</dbReference>
<evidence type="ECO:0000313" key="14">
    <source>
        <dbReference type="EMBL" id="KAL3780693.1"/>
    </source>
</evidence>
<dbReference type="InterPro" id="IPR027417">
    <property type="entry name" value="P-loop_NTPase"/>
</dbReference>
<dbReference type="NCBIfam" id="TIGR00963">
    <property type="entry name" value="secA"/>
    <property type="match status" value="1"/>
</dbReference>
<dbReference type="Gene3D" id="3.90.1440.10">
    <property type="entry name" value="SecA, preprotein cross-linking domain"/>
    <property type="match status" value="1"/>
</dbReference>
<evidence type="ECO:0000256" key="3">
    <source>
        <dbReference type="ARBA" id="ARBA00022448"/>
    </source>
</evidence>
<comment type="similarity">
    <text evidence="2 10">Belongs to the SecA family.</text>
</comment>
<dbReference type="Pfam" id="PF01043">
    <property type="entry name" value="SecA_PP_bind"/>
    <property type="match status" value="1"/>
</dbReference>
<comment type="caution">
    <text evidence="14">The sequence shown here is derived from an EMBL/GenBank/DDBJ whole genome shotgun (WGS) entry which is preliminary data.</text>
</comment>
<evidence type="ECO:0000259" key="13">
    <source>
        <dbReference type="PROSITE" id="PS51196"/>
    </source>
</evidence>
<dbReference type="SMART" id="SM00958">
    <property type="entry name" value="SecA_PP_bind"/>
    <property type="match status" value="1"/>
</dbReference>
<evidence type="ECO:0000256" key="4">
    <source>
        <dbReference type="ARBA" id="ARBA00022741"/>
    </source>
</evidence>
<evidence type="ECO:0000256" key="8">
    <source>
        <dbReference type="ARBA" id="ARBA00023010"/>
    </source>
</evidence>
<dbReference type="InterPro" id="IPR036670">
    <property type="entry name" value="SecA_X-link_sf"/>
</dbReference>